<feature type="domain" description="Imelysin-like" evidence="3">
    <location>
        <begin position="49"/>
        <end position="345"/>
    </location>
</feature>
<accession>A0A1I0R2P9</accession>
<dbReference type="InterPro" id="IPR038352">
    <property type="entry name" value="Imelysin_sf"/>
</dbReference>
<protein>
    <submittedName>
        <fullName evidence="4">Uncharacterized iron-regulated protein</fullName>
    </submittedName>
</protein>
<evidence type="ECO:0000256" key="2">
    <source>
        <dbReference type="ARBA" id="ARBA00022729"/>
    </source>
</evidence>
<dbReference type="GO" id="GO:0030313">
    <property type="term" value="C:cell envelope"/>
    <property type="evidence" value="ECO:0007669"/>
    <property type="project" value="UniProtKB-SubCell"/>
</dbReference>
<evidence type="ECO:0000313" key="4">
    <source>
        <dbReference type="EMBL" id="SEW34643.1"/>
    </source>
</evidence>
<comment type="subcellular location">
    <subcellularLocation>
        <location evidence="1">Cell envelope</location>
    </subcellularLocation>
</comment>
<dbReference type="OrthoDB" id="9764688at2"/>
<evidence type="ECO:0000256" key="1">
    <source>
        <dbReference type="ARBA" id="ARBA00004196"/>
    </source>
</evidence>
<dbReference type="Proteomes" id="UP000199310">
    <property type="component" value="Unassembled WGS sequence"/>
</dbReference>
<dbReference type="Gene3D" id="1.20.1420.20">
    <property type="entry name" value="M75 peptidase, HXXE motif"/>
    <property type="match status" value="1"/>
</dbReference>
<dbReference type="STRING" id="29529.SAMN04488122_2130"/>
<dbReference type="EMBL" id="FOJG01000001">
    <property type="protein sequence ID" value="SEW34643.1"/>
    <property type="molecule type" value="Genomic_DNA"/>
</dbReference>
<keyword evidence="5" id="KW-1185">Reference proteome</keyword>
<dbReference type="Pfam" id="PF09375">
    <property type="entry name" value="Peptidase_M75"/>
    <property type="match status" value="1"/>
</dbReference>
<dbReference type="AlphaFoldDB" id="A0A1I0R2P9"/>
<dbReference type="InterPro" id="IPR018976">
    <property type="entry name" value="Imelysin-like"/>
</dbReference>
<dbReference type="CDD" id="cd14658">
    <property type="entry name" value="Imelysin-like_IrpA"/>
    <property type="match status" value="1"/>
</dbReference>
<gene>
    <name evidence="4" type="ORF">SAMN04488122_2130</name>
</gene>
<organism evidence="4 5">
    <name type="scientific">Chitinophaga arvensicola</name>
    <dbReference type="NCBI Taxonomy" id="29529"/>
    <lineage>
        <taxon>Bacteria</taxon>
        <taxon>Pseudomonadati</taxon>
        <taxon>Bacteroidota</taxon>
        <taxon>Chitinophagia</taxon>
        <taxon>Chitinophagales</taxon>
        <taxon>Chitinophagaceae</taxon>
        <taxon>Chitinophaga</taxon>
    </lineage>
</organism>
<keyword evidence="2" id="KW-0732">Signal</keyword>
<dbReference type="RefSeq" id="WP_089894242.1">
    <property type="nucleotide sequence ID" value="NZ_FOJG01000001.1"/>
</dbReference>
<evidence type="ECO:0000259" key="3">
    <source>
        <dbReference type="Pfam" id="PF09375"/>
    </source>
</evidence>
<dbReference type="PROSITE" id="PS51257">
    <property type="entry name" value="PROKAR_LIPOPROTEIN"/>
    <property type="match status" value="1"/>
</dbReference>
<sequence length="361" mass="39155">MKYIKSALLGIVVIGAVSCSKSDKPDTNPTTDFNTLKTSFITDFVSKTAIPGYNDLQTKAGTFADKVTILKATPNETNLAAAKLAWQNMRSTWEQCEGFLFGPVEDDDLDPTMDTWPVDQNELDSVLTGTGKLGVEEIQQLTFSLRGYHPIEYILWGADGKRKAADLTAREIDYIVALTTDLKNICDKLATSWIPSGGNYANKLLTPGAAGNVYKKKQDVFIAVVDGMSDICDEVGGGKMKEPFDLKDGTKVESPFSGNSITDFKNNLIGAYNVYTGNFLGNKGVGLDQLVSAKNAALNKTITEKFQAAIASFDAITLPYEKAILDNGQRVQAQNTMNAINALQVVLSGDLKDFVVKNITD</sequence>
<reference evidence="5" key="1">
    <citation type="submission" date="2016-10" db="EMBL/GenBank/DDBJ databases">
        <authorList>
            <person name="Varghese N."/>
            <person name="Submissions S."/>
        </authorList>
    </citation>
    <scope>NUCLEOTIDE SEQUENCE [LARGE SCALE GENOMIC DNA]</scope>
    <source>
        <strain evidence="5">DSM 3695</strain>
    </source>
</reference>
<evidence type="ECO:0000313" key="5">
    <source>
        <dbReference type="Proteomes" id="UP000199310"/>
    </source>
</evidence>
<name>A0A1I0R2P9_9BACT</name>
<proteinExistence type="predicted"/>
<dbReference type="InterPro" id="IPR034982">
    <property type="entry name" value="Imelysin-like_IrpA"/>
</dbReference>